<dbReference type="EC" id="3.4.24.40" evidence="3"/>
<gene>
    <name evidence="3" type="ORF">NCTC11647_01798</name>
</gene>
<dbReference type="NCBIfam" id="TIGR03660">
    <property type="entry name" value="T1SS_rpt_143"/>
    <property type="match status" value="1"/>
</dbReference>
<evidence type="ECO:0000256" key="2">
    <source>
        <dbReference type="SAM" id="MobiDB-lite"/>
    </source>
</evidence>
<reference evidence="3 4" key="1">
    <citation type="submission" date="2018-06" db="EMBL/GenBank/DDBJ databases">
        <authorList>
            <consortium name="Pathogen Informatics"/>
            <person name="Doyle S."/>
        </authorList>
    </citation>
    <scope>NUCLEOTIDE SEQUENCE [LARGE SCALE GENOMIC DNA]</scope>
    <source>
        <strain evidence="3 4">NCTC11647</strain>
    </source>
</reference>
<dbReference type="NCBIfam" id="NF033682">
    <property type="entry name" value="retention_LapA"/>
    <property type="match status" value="1"/>
</dbReference>
<keyword evidence="3" id="KW-0378">Hydrolase</keyword>
<organism evidence="3 4">
    <name type="scientific">Photobacterium damselae</name>
    <dbReference type="NCBI Taxonomy" id="38293"/>
    <lineage>
        <taxon>Bacteria</taxon>
        <taxon>Pseudomonadati</taxon>
        <taxon>Pseudomonadota</taxon>
        <taxon>Gammaproteobacteria</taxon>
        <taxon>Vibrionales</taxon>
        <taxon>Vibrionaceae</taxon>
        <taxon>Photobacterium</taxon>
    </lineage>
</organism>
<dbReference type="PROSITE" id="PS00330">
    <property type="entry name" value="HEMOLYSIN_CALCIUM"/>
    <property type="match status" value="2"/>
</dbReference>
<evidence type="ECO:0000256" key="1">
    <source>
        <dbReference type="ARBA" id="ARBA00022837"/>
    </source>
</evidence>
<dbReference type="EMBL" id="UATL01000001">
    <property type="protein sequence ID" value="SPY28697.1"/>
    <property type="molecule type" value="Genomic_DNA"/>
</dbReference>
<feature type="compositionally biased region" description="Polar residues" evidence="2">
    <location>
        <begin position="2500"/>
        <end position="2512"/>
    </location>
</feature>
<proteinExistence type="predicted"/>
<accession>A0A2X1WCL3</accession>
<dbReference type="GO" id="GO:0016787">
    <property type="term" value="F:hydrolase activity"/>
    <property type="evidence" value="ECO:0007669"/>
    <property type="project" value="UniProtKB-KW"/>
</dbReference>
<dbReference type="InterPro" id="IPR047777">
    <property type="entry name" value="LapA-like_RM"/>
</dbReference>
<protein>
    <submittedName>
        <fullName evidence="3">Serralysin</fullName>
        <ecNumber evidence="3">3.4.24.40</ecNumber>
    </submittedName>
</protein>
<dbReference type="Pfam" id="PF00353">
    <property type="entry name" value="HemolysinCabind"/>
    <property type="match status" value="1"/>
</dbReference>
<sequence>MFRVEVDKPIIVVGVNGNAYSYDGRGKLEPVIGGQILYPGEVVITADDANISVLVGHDFYVIEPHSVAAIIAQSNSPNLFVDLTGIGFTLPFDVLIENEALNEAPKINLDIQKFFNLVLEGKDPTQAFTPPDAGSDSSVNISEHAANTGDVEIQYDNDQLLAEAGFETYYQPQAQAFDDDPEVYFPSEGGESGAIELTEGDLEPKTYPITASTILLVDAGSLPLNPESVQFAPESRGQLLNLLNQTITSSQQKVIFSYDTDFQSLVGTVDGNEVIRFVLAASQANNGIDANVTLTINQQMPIDHRDKIDSSFISITEQQLRILFDIEIYDVGNNAPLNSLAIEGIINDGVLPNVSSDSTVRIEESLTAHSVSGVTHIDIGSDNIASIAFSELQPSLVGITSEGLATQYQVEGNRVALSYVDHPDTLILTVELQTSGDYVVTSYFPVDQSETLADLILPLNYFVTDFDGDNSNIGTITVIIEDSNAPPGGNTGDIILTEGDLDSAVVAEQYPVSNQSSFVIDAGFDRLLANTLHFVESDLNSLLDELNLLTSAGQSLQFSVVELPSGQLTLTGLLETGQPALKLVLTPSQSDILNITVNVSIEQNIPIDELPAGLGTQHLTMNGELLNFSLSLQATTTDGDVLQKPAQLDVTIQDGMAPQLAASSSISITDPLDNSTQPVRGNGSLAIDLGSDALKTLDFLPQQSSLDGLLSNSLPTYYEVVANKLSLKVEGSQQTVLTVEIDLDGRYTVNQYLPLNQPTDTNLEQLILSVQATDFDDDQSNIGELVIDILDGNDPVLQDGAQTLITETLATQTVTGQINVIVGSDKIDHANFLLDQASLQGLTSNGHQTDFRVSGNVLTVYIPATATTAEQTVFDVTLAIDGSYSLTQYHPIDQDPTTNLTELSLDVTVTDKDDDTSNVGHLLIGILDGINPDGQGLIAQAVNQEGDLDPMTYPTQGQGSVTIPALNDDLVPDSVVIDSRQVALLVAELEQLTASGLALTFTVSSTSSPYSVLLTGVDSQNQTVLTVTLTPTAVNTSGGGLGVELTVAAEQHLPLDHDPNVYAGGQYVQVTDDAITIDIPVQCHDSDDDFLDVPATAQVILRDGDPPSIVGRNIAWTESYDPQNPQVQEITGQLTVDTNSDQIKTVEFNDPQNAFVGLTSNGQATEVLFDASHPNQMTLVLLGTTTPVLSLEIADDGRYIIKQYLPLDEPAGSNKIHIDLAVDVIDFDGDRSKASTISLEITDGENPDGITGDMMVVEGDLVPPEIGPSTQQYPVQIEKKWVLLATDDDLVASLLAIDAGLKNQIIQELEQLTSQGDALSVTFTQDSATGEMTWQANAVSTSQLVFALTITPTQDNSSVQVLYHLEQHLPLDHLPYSGSYVVANGTEIAFDMPFQLFDTDGDPLAHPLDITVRIDDGDIPHFAPGGGTQLTEIGSTTGSAGLNVGSDEIAKLIFLSDQPSLQGLLSNDEATYFTVTDNELALKVVGSDANVLTVTIDKAGTYQVDQFLPLNQPTVTDLISLSLQVQATDKDNDQSNIGELVIDILDGNDPVLQDGAQTLITETLATQTVTGQINVIVGSDKIDHANFLLDQASLQGLTSNGHQTDFRVSGNVLTVYIPATATTAEQTVFDVTLAIDGSYSLTQYHPIDQDPTTNLTELSLDVTVTDKDDDTSNVGHLLIGILDGINPDGQGLIAQAVNQEGDLDPMTYPTQGQGSVTIPALNDDLVPDSVVIDSRQVALLVAELEQLTASGLALTFTVSSISSPYSVLLTGVDSQNQTVLTVTLTPTAVSTSGGGLGVELTVAAEQHLPLDHDPNVYAGGQYVQVTDDAITIDIPFQCHDSDDDFLDVPATAQVILQDGEPPSIVGRNIAWTESYDPQNPQVQEITGQLTVNTNSDQIKTVEFNDPQNAFAGLTSNGQATEVLFDASHPNQMTLVLLGTTTPVLSLEIADDGRYVIKQYLPLDEPAGSNKIHIDLAVDVIDFDGDRSKVSTLSLEITDGENPDGTTGDMMVVEGDLVPPEIGPSTQQYPVQIEKKWVLLATDDDLVASSLAIDASLKNQIIQELEQLTSQGDALSVTFTQDSATGEMTWQANAVSTSQLVFALTITPTQDNSNVQVLYHLEQHLPLDHLPYSGSYVTANGTEIAFDMPLQLFDTDGDPLSHPLDITVRIDDGDIPQFTTDPGTTLVEVGTADGAIGLNIGSDVIASLVFATKQPSLDGLTSHGYSTQYQVVDNQLTLVRKDNPSITVLTVTVQTDGGYQIVQTQPLDQTNTSDTTELSLAVIATDKDDDVTVTDGLLQIIISDGTDSDGSVTGDQSLDITEGSLSEIRGSIDGYPVSDTAQLTVSAGIDRLEPNSITIASSQLASLLNELTNDVTSNGQILSYHYDAATSTLIGSLGTDTYLELVLTATNSVNGLDADVSVTVRQYQPLNHNQTADSSGFVSVNGEQIVIDLQLQIQDTDQDWLTNAIPVSVTINDGVFPQIISTEPLKVEESDIDSGGANHQGSTPNQPEQTASGIVAVKEGSDAVINYLFDNKQFSSDNTHVKSQGEPVLLQDLGSGQYQGVAGGRVIFTVSLSTLGHYQFTLLGAIDHPLQGADELTVRLPVQAVDADNDLSAHVTLPVTIVDDLPNGENISFSITEGDSATNQQDVLSVAGEGADGAKVVAIIDLNQEHALTSSGINYFDIHDDTGQLLGALAIQATGEVSFEPEPHIKHIDEVLTHVVQYRVTDGDGDTELRNITLTISDQDPVVIVTSPVIAYEDEGRHPDPDESLLNPAIGEPIDVQISIGDDDRGEFIDTALIPIPATVHGIFYYNGSPLALSSDGLSYVVPPSAFISSDGVNYQLVGVSFIPNADFSTINGDLNYDIAITVGTTSGAAQDHPTQTASFTITVEGIADVPTWDDAQTITHYSVAEDDANVALQLKANLNDTDGSETLSYIITMVPDSNGNINGVLEGTGISDLGNNQYKIAAKHIHSVTVNPNDQFSGDIKLEVVAESKEKHVYVSGQRTADSIVKEIVINVEPIADSTTLKVTRVESLEDELIALSGHITLANTVDTDGSETLYLRFSDLPIDGELLLNGVEVAELTPGSGVYEILYSELGNAFLKPTPESNLDFSFTVQGVVKDDATLTDPSGLLNPAQDIFITPAKPIEVALKGVSDIPSVVIDIDPNGNGVLDIGEWAFIDNTPDKGIETLILEDTTATLDFDVITGEIPLRQPIDHSESLSMVIYDIPVGVTLRDKTGDSTSLVYAGVDSHGNPMYEVSIASLANIEVVPPQHSTEDIPLKARVVVTEDDGDVKTFERDILINIAPVIDAGDYSITTSGHAFEDQNNTVNWKPGTAQGFVDNQEHIVGIQFKDVPSDYQLLIDGSPLSLVSGAVTLTPLQVNALQSGSLLQIRAPDNSDRDVTFHSILTIEQTDNDGEPTATKEITGTLTVDIQAVVEPDGELQVTDNGTVITNITSTTDGVIDLSSGAQSQGQLSFSKALDSTVIENQSHEVIYEVVIDFPDTATDGTPINDDFVVIGGTNDGKGDWTVTASELSNLKIIAPNGFDKIVDVTIWAEVQDLGDNGEGDVSNLVVFNDTITLDFSPNTSSSPDMAGDISTDPIDFVITGDEDKTVNLGEQLDDYLVIGANDHDQANDVLSIVIASSDLPNGASINGMRFDFVKGEYVWSTDIIDNGVTGSVNLNSISLNLPEDYAGDFQFNARIVTTDKNSGDTELKDLPVTVRIAPIVDVPPVGAPSLDIGVVETQGLDSDKFPTDETGKPEVIIPNQAYEDGIIQLDLSSSLADISTSTAEGLETMTQAVLTVDITKGSFLQDDGSGNLSEVQTITVPSAGFGDILFKPHQDYSGSVDISVAGTIEDNVDYTLTSPPTAQDIGTVNATVSFDIIPVNDQVIFTGDQAVISGNEDQTNGISLGSIGFSMEDIDGSETIVSVKLTDIPDGFTLTAPAQNLGGGEWSIAIPSGQQTGTLAGVSLVPPKDFSGTLDINLTVYTKEDLLPDVKEQSTQLNFNIEPIADRVDSDITTEYQGKENSPIDISLKLQARDDSDSVVPPVGNVIENPPETLLIVVTNVPDSSTFDAPNNGSAVKQGDGSWVLTVASSDLDDLVFNPVDANGEIVLDFNIRAVDNGVPAVDALAINQPITLHITPENDAPINTVPSSPLSVNEDTPLLINSLRISDVDANEGTGNMRVTLSAQSGTISIVNSSGVSVTGDGSASITIEGSLDAINAALTQGINYQGDLDFNGLDTITMTTNDNGNTGDPGPLEDIDNFQIEVKPINDPPVNHYPTALTTDENAALSITGLSISDPDSGSGLMTVQLTVLQGIISLASQAGVSIVDNDSTKVTLSGSLTDINLLFSQVDGVQYTPDNHYFGNDALVMTTNDNGNLGDPGPLSDTDTIPITITPINDPPVLTVPSTLTVDEDISTQVVGLSVDDIDAGSGALIMTLRADHGALFVPASNGVTITQLSGGIQLEGELTALNQALAQVEYTADTDYFGTDTITVFVDDQGNTGASSETDTKTIPVIIQAKPDIPTISFTTPQTAVIQSSVGVLIPLLGIMAAVANPVSDELSILVSGLNGASIVNSQGSPIGTPISMDVIEVPASQLDQLHVKDLPQGSSQLMITAQSSINGETEQSIDNLTLDVHLQPTSDTTIDASASTAVDGNLVVDGSGDKTLVGSDQNDILQAGAGNDVLRGGLGNDILTGGEGDDAFDWQLADLSGFIDTVTDFELGVDSIDIADILDDPNGDGVTLDDLLANVVADASNGEVVMDVTATNGQSQQIELENIQAADLGLTGSASSADLLTAMFNQQVFSDS</sequence>
<dbReference type="InterPro" id="IPR018511">
    <property type="entry name" value="Hemolysin-typ_Ca-bd_CS"/>
</dbReference>
<dbReference type="InterPro" id="IPR011049">
    <property type="entry name" value="Serralysin-like_metalloprot_C"/>
</dbReference>
<dbReference type="OrthoDB" id="5649378at2"/>
<dbReference type="Proteomes" id="UP000251647">
    <property type="component" value="Unassembled WGS sequence"/>
</dbReference>
<keyword evidence="1" id="KW-0106">Calcium</keyword>
<feature type="region of interest" description="Disordered" evidence="2">
    <location>
        <begin position="2491"/>
        <end position="2512"/>
    </location>
</feature>
<name>A0A2X1WCL3_PHODM</name>
<dbReference type="InterPro" id="IPR019960">
    <property type="entry name" value="T1SS_VCA0849"/>
</dbReference>
<dbReference type="InterPro" id="IPR019959">
    <property type="entry name" value="T1SS-143_rpt-cont_dom"/>
</dbReference>
<evidence type="ECO:0000313" key="4">
    <source>
        <dbReference type="Proteomes" id="UP000251647"/>
    </source>
</evidence>
<evidence type="ECO:0000313" key="3">
    <source>
        <dbReference type="EMBL" id="SPY28697.1"/>
    </source>
</evidence>
<dbReference type="SUPFAM" id="SSF51120">
    <property type="entry name" value="beta-Roll"/>
    <property type="match status" value="1"/>
</dbReference>
<dbReference type="GO" id="GO:0005509">
    <property type="term" value="F:calcium ion binding"/>
    <property type="evidence" value="ECO:0007669"/>
    <property type="project" value="InterPro"/>
</dbReference>
<dbReference type="InterPro" id="IPR001343">
    <property type="entry name" value="Hemolysn_Ca-bd"/>
</dbReference>
<dbReference type="NCBIfam" id="TIGR03661">
    <property type="entry name" value="T1SS_VCA0849"/>
    <property type="match status" value="1"/>
</dbReference>
<dbReference type="RefSeq" id="WP_005298557.1">
    <property type="nucleotide sequence ID" value="NZ_PYOG01000007.1"/>
</dbReference>